<evidence type="ECO:0000256" key="1">
    <source>
        <dbReference type="ARBA" id="ARBA00004609"/>
    </source>
</evidence>
<evidence type="ECO:0000313" key="16">
    <source>
        <dbReference type="Proteomes" id="UP000001072"/>
    </source>
</evidence>
<dbReference type="SMART" id="SM00747">
    <property type="entry name" value="CFEM"/>
    <property type="match status" value="1"/>
</dbReference>
<comment type="similarity">
    <text evidence="3">Belongs to the RBT5 family.</text>
</comment>
<dbReference type="OrthoDB" id="2505767at2759"/>
<evidence type="ECO:0000256" key="5">
    <source>
        <dbReference type="ARBA" id="ARBA00022525"/>
    </source>
</evidence>
<dbReference type="RefSeq" id="XP_007418030.1">
    <property type="nucleotide sequence ID" value="XM_007417968.1"/>
</dbReference>
<evidence type="ECO:0000256" key="2">
    <source>
        <dbReference type="ARBA" id="ARBA00004613"/>
    </source>
</evidence>
<keyword evidence="8" id="KW-0732">Signal</keyword>
<dbReference type="InParanoid" id="F4S9E2"/>
<evidence type="ECO:0000256" key="8">
    <source>
        <dbReference type="ARBA" id="ARBA00022729"/>
    </source>
</evidence>
<keyword evidence="4" id="KW-1003">Cell membrane</keyword>
<dbReference type="PANTHER" id="PTHR37928:SF2">
    <property type="entry name" value="GPI ANCHORED CFEM DOMAIN PROTEIN (AFU_ORTHOLOGUE AFUA_6G10580)"/>
    <property type="match status" value="1"/>
</dbReference>
<evidence type="ECO:0000256" key="6">
    <source>
        <dbReference type="ARBA" id="ARBA00022617"/>
    </source>
</evidence>
<accession>F4S9E2</accession>
<name>F4S9E2_MELLP</name>
<feature type="domain" description="CFEM" evidence="14">
    <location>
        <begin position="14"/>
        <end position="125"/>
    </location>
</feature>
<dbReference type="Pfam" id="PF05730">
    <property type="entry name" value="CFEM"/>
    <property type="match status" value="1"/>
</dbReference>
<dbReference type="AlphaFoldDB" id="F4S9E2"/>
<dbReference type="PANTHER" id="PTHR37928">
    <property type="entry name" value="CFEM DOMAIN PROTEIN (AFU_ORTHOLOGUE AFUA_6G14090)"/>
    <property type="match status" value="1"/>
</dbReference>
<sequence>MNFQFYPIISFSFLVIQSWILLSNQSSIFLSKRQISLSELPSCGQTCYVSSIGNSGGCSITDFSCLCQSSSFMNSSQLCFQNTCELNDIKTIFNLSQQVCLTLNVTLYRIKAFNSTDFSSNLTKSSLDPSVNKFSYSGF</sequence>
<evidence type="ECO:0000256" key="9">
    <source>
        <dbReference type="ARBA" id="ARBA00023004"/>
    </source>
</evidence>
<evidence type="ECO:0000259" key="14">
    <source>
        <dbReference type="PROSITE" id="PS52012"/>
    </source>
</evidence>
<keyword evidence="12" id="KW-0325">Glycoprotein</keyword>
<evidence type="ECO:0000256" key="4">
    <source>
        <dbReference type="ARBA" id="ARBA00022475"/>
    </source>
</evidence>
<dbReference type="InterPro" id="IPR051735">
    <property type="entry name" value="CFEM_domain"/>
</dbReference>
<dbReference type="GeneID" id="18926703"/>
<dbReference type="HOGENOM" id="CLU_1845555_0_0_1"/>
<comment type="subcellular location">
    <subcellularLocation>
        <location evidence="1">Cell membrane</location>
        <topology evidence="1">Lipid-anchor</topology>
        <topology evidence="1">GPI-anchor</topology>
    </subcellularLocation>
    <subcellularLocation>
        <location evidence="2">Secreted</location>
    </subcellularLocation>
</comment>
<dbReference type="VEuPathDB" id="FungiDB:MELLADRAFT_124245"/>
<keyword evidence="10" id="KW-0472">Membrane</keyword>
<dbReference type="GO" id="GO:0046872">
    <property type="term" value="F:metal ion binding"/>
    <property type="evidence" value="ECO:0007669"/>
    <property type="project" value="UniProtKB-KW"/>
</dbReference>
<dbReference type="PROSITE" id="PS52012">
    <property type="entry name" value="CFEM"/>
    <property type="match status" value="1"/>
</dbReference>
<keyword evidence="7" id="KW-0479">Metal-binding</keyword>
<dbReference type="EMBL" id="GL883170">
    <property type="protein sequence ID" value="EGF98743.1"/>
    <property type="molecule type" value="Genomic_DNA"/>
</dbReference>
<keyword evidence="11" id="KW-1015">Disulfide bond</keyword>
<evidence type="ECO:0000313" key="15">
    <source>
        <dbReference type="EMBL" id="EGF98743.1"/>
    </source>
</evidence>
<keyword evidence="16" id="KW-1185">Reference proteome</keyword>
<evidence type="ECO:0000256" key="3">
    <source>
        <dbReference type="ARBA" id="ARBA00010031"/>
    </source>
</evidence>
<keyword evidence="13" id="KW-0449">Lipoprotein</keyword>
<evidence type="ECO:0000256" key="11">
    <source>
        <dbReference type="ARBA" id="ARBA00023157"/>
    </source>
</evidence>
<evidence type="ECO:0000256" key="12">
    <source>
        <dbReference type="ARBA" id="ARBA00023180"/>
    </source>
</evidence>
<protein>
    <recommendedName>
        <fullName evidence="14">CFEM domain-containing protein</fullName>
    </recommendedName>
</protein>
<dbReference type="eggNOG" id="ENOG502SD7M">
    <property type="taxonomic scope" value="Eukaryota"/>
</dbReference>
<dbReference type="InterPro" id="IPR008427">
    <property type="entry name" value="Extracellular_membr_CFEM_dom"/>
</dbReference>
<keyword evidence="5" id="KW-0964">Secreted</keyword>
<dbReference type="KEGG" id="mlr:MELLADRAFT_124245"/>
<evidence type="ECO:0000256" key="13">
    <source>
        <dbReference type="ARBA" id="ARBA00023288"/>
    </source>
</evidence>
<dbReference type="GO" id="GO:0005576">
    <property type="term" value="C:extracellular region"/>
    <property type="evidence" value="ECO:0007669"/>
    <property type="project" value="UniProtKB-SubCell"/>
</dbReference>
<organism evidence="16">
    <name type="scientific">Melampsora larici-populina (strain 98AG31 / pathotype 3-4-7)</name>
    <name type="common">Poplar leaf rust fungus</name>
    <dbReference type="NCBI Taxonomy" id="747676"/>
    <lineage>
        <taxon>Eukaryota</taxon>
        <taxon>Fungi</taxon>
        <taxon>Dikarya</taxon>
        <taxon>Basidiomycota</taxon>
        <taxon>Pucciniomycotina</taxon>
        <taxon>Pucciniomycetes</taxon>
        <taxon>Pucciniales</taxon>
        <taxon>Melampsoraceae</taxon>
        <taxon>Melampsora</taxon>
    </lineage>
</organism>
<dbReference type="Proteomes" id="UP000001072">
    <property type="component" value="Unassembled WGS sequence"/>
</dbReference>
<keyword evidence="9" id="KW-0408">Iron</keyword>
<evidence type="ECO:0000256" key="7">
    <source>
        <dbReference type="ARBA" id="ARBA00022723"/>
    </source>
</evidence>
<evidence type="ECO:0000256" key="10">
    <source>
        <dbReference type="ARBA" id="ARBA00023136"/>
    </source>
</evidence>
<reference evidence="16" key="1">
    <citation type="journal article" date="2011" name="Proc. Natl. Acad. Sci. U.S.A.">
        <title>Obligate biotrophy features unraveled by the genomic analysis of rust fungi.</title>
        <authorList>
            <person name="Duplessis S."/>
            <person name="Cuomo C.A."/>
            <person name="Lin Y.-C."/>
            <person name="Aerts A."/>
            <person name="Tisserant E."/>
            <person name="Veneault-Fourrey C."/>
            <person name="Joly D.L."/>
            <person name="Hacquard S."/>
            <person name="Amselem J."/>
            <person name="Cantarel B.L."/>
            <person name="Chiu R."/>
            <person name="Coutinho P.M."/>
            <person name="Feau N."/>
            <person name="Field M."/>
            <person name="Frey P."/>
            <person name="Gelhaye E."/>
            <person name="Goldberg J."/>
            <person name="Grabherr M.G."/>
            <person name="Kodira C.D."/>
            <person name="Kohler A."/>
            <person name="Kuees U."/>
            <person name="Lindquist E.A."/>
            <person name="Lucas S.M."/>
            <person name="Mago R."/>
            <person name="Mauceli E."/>
            <person name="Morin E."/>
            <person name="Murat C."/>
            <person name="Pangilinan J.L."/>
            <person name="Park R."/>
            <person name="Pearson M."/>
            <person name="Quesneville H."/>
            <person name="Rouhier N."/>
            <person name="Sakthikumar S."/>
            <person name="Salamov A.A."/>
            <person name="Schmutz J."/>
            <person name="Selles B."/>
            <person name="Shapiro H."/>
            <person name="Tanguay P."/>
            <person name="Tuskan G.A."/>
            <person name="Henrissat B."/>
            <person name="Van de Peer Y."/>
            <person name="Rouze P."/>
            <person name="Ellis J.G."/>
            <person name="Dodds P.N."/>
            <person name="Schein J.E."/>
            <person name="Zhong S."/>
            <person name="Hamelin R.C."/>
            <person name="Grigoriev I.V."/>
            <person name="Szabo L.J."/>
            <person name="Martin F."/>
        </authorList>
    </citation>
    <scope>NUCLEOTIDE SEQUENCE [LARGE SCALE GENOMIC DNA]</scope>
    <source>
        <strain evidence="16">98AG31 / pathotype 3-4-7</strain>
    </source>
</reference>
<gene>
    <name evidence="15" type="ORF">MELLADRAFT_124245</name>
</gene>
<proteinExistence type="inferred from homology"/>
<keyword evidence="6" id="KW-0349">Heme</keyword>
<dbReference type="GO" id="GO:0005886">
    <property type="term" value="C:plasma membrane"/>
    <property type="evidence" value="ECO:0007669"/>
    <property type="project" value="UniProtKB-SubCell"/>
</dbReference>